<reference evidence="1 2" key="2">
    <citation type="submission" date="2018-10" db="EMBL/GenBank/DDBJ databases">
        <authorList>
            <consortium name="Pathogen Informatics"/>
        </authorList>
    </citation>
    <scope>NUCLEOTIDE SEQUENCE [LARGE SCALE GENOMIC DNA]</scope>
</reference>
<evidence type="ECO:0000313" key="3">
    <source>
        <dbReference type="WBParaSite" id="MCOS_0000318501-mRNA-1"/>
    </source>
</evidence>
<evidence type="ECO:0000313" key="2">
    <source>
        <dbReference type="Proteomes" id="UP000267029"/>
    </source>
</evidence>
<reference evidence="3" key="1">
    <citation type="submission" date="2017-02" db="UniProtKB">
        <authorList>
            <consortium name="WormBaseParasite"/>
        </authorList>
    </citation>
    <scope>IDENTIFICATION</scope>
</reference>
<dbReference type="EMBL" id="UXSR01000661">
    <property type="protein sequence ID" value="VDD77183.1"/>
    <property type="molecule type" value="Genomic_DNA"/>
</dbReference>
<gene>
    <name evidence="1" type="ORF">MCOS_LOCUS3186</name>
</gene>
<dbReference type="AlphaFoldDB" id="A0A0R3U8H9"/>
<dbReference type="WBParaSite" id="MCOS_0000318501-mRNA-1">
    <property type="protein sequence ID" value="MCOS_0000318501-mRNA-1"/>
    <property type="gene ID" value="MCOS_0000318501"/>
</dbReference>
<sequence>MILSRSLSLLIREQGNLNFPQSQRGCSAQAQSVTQPNPVDLLTLILKFKVTASESAELAVGVEASGNGHYGTMKAPNLFTVVPDAFGLVSPGREVVMPC</sequence>
<organism evidence="3">
    <name type="scientific">Mesocestoides corti</name>
    <name type="common">Flatworm</name>
    <dbReference type="NCBI Taxonomy" id="53468"/>
    <lineage>
        <taxon>Eukaryota</taxon>
        <taxon>Metazoa</taxon>
        <taxon>Spiralia</taxon>
        <taxon>Lophotrochozoa</taxon>
        <taxon>Platyhelminthes</taxon>
        <taxon>Cestoda</taxon>
        <taxon>Eucestoda</taxon>
        <taxon>Cyclophyllidea</taxon>
        <taxon>Mesocestoididae</taxon>
        <taxon>Mesocestoides</taxon>
    </lineage>
</organism>
<name>A0A0R3U8H9_MESCO</name>
<protein>
    <submittedName>
        <fullName evidence="3">FAD-binding PCMH-type domain-containing protein</fullName>
    </submittedName>
</protein>
<accession>A0A0R3U8H9</accession>
<evidence type="ECO:0000313" key="1">
    <source>
        <dbReference type="EMBL" id="VDD77183.1"/>
    </source>
</evidence>
<dbReference type="Proteomes" id="UP000267029">
    <property type="component" value="Unassembled WGS sequence"/>
</dbReference>
<keyword evidence="2" id="KW-1185">Reference proteome</keyword>
<proteinExistence type="predicted"/>